<feature type="compositionally biased region" description="Low complexity" evidence="1">
    <location>
        <begin position="251"/>
        <end position="274"/>
    </location>
</feature>
<evidence type="ECO:0000256" key="1">
    <source>
        <dbReference type="SAM" id="MobiDB-lite"/>
    </source>
</evidence>
<accession>A0A1V3XQP5</accession>
<dbReference type="EMBL" id="MVBM01000001">
    <property type="protein sequence ID" value="OOK81574.1"/>
    <property type="molecule type" value="Genomic_DNA"/>
</dbReference>
<dbReference type="Proteomes" id="UP000189229">
    <property type="component" value="Unassembled WGS sequence"/>
</dbReference>
<dbReference type="AlphaFoldDB" id="A0A1V3XQP5"/>
<evidence type="ECO:0000313" key="2">
    <source>
        <dbReference type="EMBL" id="OOK81574.1"/>
    </source>
</evidence>
<organism evidence="2 3">
    <name type="scientific">Mycobacterium kansasii</name>
    <dbReference type="NCBI Taxonomy" id="1768"/>
    <lineage>
        <taxon>Bacteria</taxon>
        <taxon>Bacillati</taxon>
        <taxon>Actinomycetota</taxon>
        <taxon>Actinomycetes</taxon>
        <taxon>Mycobacteriales</taxon>
        <taxon>Mycobacteriaceae</taxon>
        <taxon>Mycobacterium</taxon>
    </lineage>
</organism>
<comment type="caution">
    <text evidence="2">The sequence shown here is derived from an EMBL/GenBank/DDBJ whole genome shotgun (WGS) entry which is preliminary data.</text>
</comment>
<gene>
    <name evidence="2" type="ORF">BZL30_0070</name>
</gene>
<proteinExistence type="predicted"/>
<evidence type="ECO:0000313" key="3">
    <source>
        <dbReference type="Proteomes" id="UP000189229"/>
    </source>
</evidence>
<protein>
    <submittedName>
        <fullName evidence="2">Putative exopolyphosphatase</fullName>
    </submittedName>
</protein>
<feature type="region of interest" description="Disordered" evidence="1">
    <location>
        <begin position="238"/>
        <end position="310"/>
    </location>
</feature>
<name>A0A1V3XQP5_MYCKA</name>
<reference evidence="2 3" key="1">
    <citation type="submission" date="2017-02" db="EMBL/GenBank/DDBJ databases">
        <title>Complete genome sequences of Mycobacterium kansasii strains isolated from rhesus macaques.</title>
        <authorList>
            <person name="Panda A."/>
            <person name="Nagaraj S."/>
            <person name="Zhao X."/>
            <person name="Tettelin H."/>
            <person name="Detolla L.J."/>
        </authorList>
    </citation>
    <scope>NUCLEOTIDE SEQUENCE [LARGE SCALE GENOMIC DNA]</scope>
    <source>
        <strain evidence="2 3">11-3813</strain>
    </source>
</reference>
<sequence length="310" mass="33107">MAARRRRRGAVRGAGGVRRLGLSAANRLDRLHVRYDLSWQALDGALARRAVVARAVAIEAYGDTPEGRRLADLADAAECAPRQAREAAENELSAALEVVDPPSLPTALAAELADAEARVVLARRFHNDAVRDTLVLRERRMVRAFRLGGRAPLPTYFEIAERPHALVHGGRGDHSDLIRRTSARLVLLDETGAVLLLRGSDPAAGNLMAPRCLGGGSPSAVRCATGSSWLQRLRGSWPRKPACRSSRPTWSAPSGDATTSSSSTARCSTARSSTWCTARSGLSRPSRAEPSWSAATFTVPAGAAPPRSRS</sequence>